<dbReference type="PANTHER" id="PTHR45947:SF3">
    <property type="entry name" value="SULFOQUINOVOSYL TRANSFERASE SQD2"/>
    <property type="match status" value="1"/>
</dbReference>
<dbReference type="InterPro" id="IPR050194">
    <property type="entry name" value="Glycosyltransferase_grp1"/>
</dbReference>
<dbReference type="Gene3D" id="3.40.50.2000">
    <property type="entry name" value="Glycogen Phosphorylase B"/>
    <property type="match status" value="2"/>
</dbReference>
<keyword evidence="2" id="KW-0808">Transferase</keyword>
<dbReference type="Pfam" id="PF13692">
    <property type="entry name" value="Glyco_trans_1_4"/>
    <property type="match status" value="1"/>
</dbReference>
<dbReference type="CDD" id="cd03794">
    <property type="entry name" value="GT4_WbuB-like"/>
    <property type="match status" value="1"/>
</dbReference>
<name>A0A1M4V0W8_9RHOB</name>
<accession>A0A1M4V0W8</accession>
<sequence length="403" mass="44200">MKILHVFYSTLPSTKGGDIRSRDVIESQAAAGLDVLALSSPFQPPAKAGATVEEFGGISYHRSFDETGDLRISEQDKGLKVKMRKAAKLFSFGDVVTDLARREKPDVIHAHSTFFCAFAAHRAARKLGLPLVYEVRSLWEERAMMKVPSLHTRSIARAVRALETRAMRSADHIVVISEGLRRDVIARGIPADRITMIGNGANLSRVTDHSVSVSGKAPSDWVFAYIGSLSDIEGLDLLILAVRKLRVQGWTNPVQLHGDGPAIDDLRAQAAGVAGITFHGRFRPEAAPTIYAAVDVIVNPRRQSSLAEKVTPLKPLEAMAWRKPVISSSVTGMLELVRDGETGFIFDADDAQSLAEALQRLTDRAETVPAVVERAWQFIKNERSWHANAQKYKTLYAQLTGNA</sequence>
<keyword evidence="3" id="KW-1185">Reference proteome</keyword>
<dbReference type="Pfam" id="PF13579">
    <property type="entry name" value="Glyco_trans_4_4"/>
    <property type="match status" value="1"/>
</dbReference>
<evidence type="ECO:0000259" key="1">
    <source>
        <dbReference type="Pfam" id="PF13579"/>
    </source>
</evidence>
<dbReference type="EMBL" id="FQVK01000005">
    <property type="protein sequence ID" value="SHE62641.1"/>
    <property type="molecule type" value="Genomic_DNA"/>
</dbReference>
<gene>
    <name evidence="2" type="ORF">SAMN05444279_10583</name>
</gene>
<dbReference type="GO" id="GO:0016758">
    <property type="term" value="F:hexosyltransferase activity"/>
    <property type="evidence" value="ECO:0007669"/>
    <property type="project" value="TreeGrafter"/>
</dbReference>
<dbReference type="AlphaFoldDB" id="A0A1M4V0W8"/>
<dbReference type="SUPFAM" id="SSF53756">
    <property type="entry name" value="UDP-Glycosyltransferase/glycogen phosphorylase"/>
    <property type="match status" value="1"/>
</dbReference>
<evidence type="ECO:0000313" key="2">
    <source>
        <dbReference type="EMBL" id="SHE62641.1"/>
    </source>
</evidence>
<proteinExistence type="predicted"/>
<dbReference type="PANTHER" id="PTHR45947">
    <property type="entry name" value="SULFOQUINOVOSYL TRANSFERASE SQD2"/>
    <property type="match status" value="1"/>
</dbReference>
<feature type="domain" description="Glycosyltransferase subfamily 4-like N-terminal" evidence="1">
    <location>
        <begin position="18"/>
        <end position="200"/>
    </location>
</feature>
<dbReference type="Proteomes" id="UP000325134">
    <property type="component" value="Unassembled WGS sequence"/>
</dbReference>
<reference evidence="2 3" key="1">
    <citation type="submission" date="2016-11" db="EMBL/GenBank/DDBJ databases">
        <authorList>
            <person name="Varghese N."/>
            <person name="Submissions S."/>
        </authorList>
    </citation>
    <scope>NUCLEOTIDE SEQUENCE [LARGE SCALE GENOMIC DNA]</scope>
    <source>
        <strain evidence="2 3">DSM 29341</strain>
    </source>
</reference>
<protein>
    <submittedName>
        <fullName evidence="2">Glycosyltransferase involved in cell wall bisynthesis</fullName>
    </submittedName>
</protein>
<evidence type="ECO:0000313" key="3">
    <source>
        <dbReference type="Proteomes" id="UP000325134"/>
    </source>
</evidence>
<dbReference type="OrthoDB" id="9783380at2"/>
<organism evidence="2 3">
    <name type="scientific">Ruegeria intermedia</name>
    <dbReference type="NCBI Taxonomy" id="996115"/>
    <lineage>
        <taxon>Bacteria</taxon>
        <taxon>Pseudomonadati</taxon>
        <taxon>Pseudomonadota</taxon>
        <taxon>Alphaproteobacteria</taxon>
        <taxon>Rhodobacterales</taxon>
        <taxon>Roseobacteraceae</taxon>
        <taxon>Ruegeria</taxon>
    </lineage>
</organism>
<dbReference type="InterPro" id="IPR028098">
    <property type="entry name" value="Glyco_trans_4-like_N"/>
</dbReference>
<dbReference type="RefSeq" id="WP_149775011.1">
    <property type="nucleotide sequence ID" value="NZ_FQVK01000005.1"/>
</dbReference>